<evidence type="ECO:0000259" key="6">
    <source>
        <dbReference type="PROSITE" id="PS50850"/>
    </source>
</evidence>
<dbReference type="Proteomes" id="UP000094936">
    <property type="component" value="Unassembled WGS sequence"/>
</dbReference>
<evidence type="ECO:0000256" key="5">
    <source>
        <dbReference type="SAM" id="Phobius"/>
    </source>
</evidence>
<evidence type="ECO:0000256" key="4">
    <source>
        <dbReference type="ARBA" id="ARBA00023136"/>
    </source>
</evidence>
<name>A0A1C3EF34_9GAMM</name>
<dbReference type="PANTHER" id="PTHR23502:SF32">
    <property type="entry name" value="MULTIDRUG RESISTANCE PROTEIN D"/>
    <property type="match status" value="1"/>
</dbReference>
<keyword evidence="2 5" id="KW-0812">Transmembrane</keyword>
<dbReference type="InterPro" id="IPR011701">
    <property type="entry name" value="MFS"/>
</dbReference>
<dbReference type="GO" id="GO:1990961">
    <property type="term" value="P:xenobiotic detoxification by transmembrane export across the plasma membrane"/>
    <property type="evidence" value="ECO:0007669"/>
    <property type="project" value="TreeGrafter"/>
</dbReference>
<sequence length="400" mass="41851">MSSAMALPKVLFSIIILAAVGQMTQTMYIPSVPLMAEGFAVSAANLQAVMACYLIPYGLSQFFYGPLSDRVGRKPVIIAGLVIYVLGTCMALMADSFAVFLAASVIQGLGIGCGGAMARTIPRDCFSGNRLHRANSLASMGLIFSPLLAPVLGGTLSTYLPWQASYVFLLILALSVTGFIVFSFQETLPKESRQISPVLKSYTYVFSHRQFVGHLICLVATFSGVAVFEAAAGVLLGGTLALDAATVSMLFVMPLPGYLLGSWLSTPLATRVSNPFTLRLGVVATILGALVITVPGLEGMVTVSSLIGGAFIYFLGAGILFPSASTAAIKPFPFHAGTAGALMGGMQNLVAGGCTLLASLASTDSQLHLGMILMLMSFISATSLLLTRNNESESNLEIIT</sequence>
<feature type="transmembrane region" description="Helical" evidence="5">
    <location>
        <begin position="276"/>
        <end position="294"/>
    </location>
</feature>
<dbReference type="GO" id="GO:0022857">
    <property type="term" value="F:transmembrane transporter activity"/>
    <property type="evidence" value="ECO:0007669"/>
    <property type="project" value="InterPro"/>
</dbReference>
<dbReference type="AlphaFoldDB" id="A0A1C3EF34"/>
<keyword evidence="3 5" id="KW-1133">Transmembrane helix</keyword>
<dbReference type="OrthoDB" id="9814303at2"/>
<feature type="transmembrane region" description="Helical" evidence="5">
    <location>
        <begin position="100"/>
        <end position="118"/>
    </location>
</feature>
<protein>
    <submittedName>
        <fullName evidence="7">MFS transporter</fullName>
    </submittedName>
</protein>
<dbReference type="STRING" id="1080227.A8L45_15185"/>
<feature type="transmembrane region" description="Helical" evidence="5">
    <location>
        <begin position="76"/>
        <end position="94"/>
    </location>
</feature>
<feature type="transmembrane region" description="Helical" evidence="5">
    <location>
        <begin position="166"/>
        <end position="184"/>
    </location>
</feature>
<dbReference type="PROSITE" id="PS50850">
    <property type="entry name" value="MFS"/>
    <property type="match status" value="1"/>
</dbReference>
<feature type="transmembrane region" description="Helical" evidence="5">
    <location>
        <begin position="244"/>
        <end position="264"/>
    </location>
</feature>
<feature type="transmembrane region" description="Helical" evidence="5">
    <location>
        <begin position="367"/>
        <end position="386"/>
    </location>
</feature>
<dbReference type="PANTHER" id="PTHR23502">
    <property type="entry name" value="MAJOR FACILITATOR SUPERFAMILY"/>
    <property type="match status" value="1"/>
</dbReference>
<evidence type="ECO:0000256" key="1">
    <source>
        <dbReference type="ARBA" id="ARBA00004141"/>
    </source>
</evidence>
<keyword evidence="4 5" id="KW-0472">Membrane</keyword>
<dbReference type="InterPro" id="IPR020846">
    <property type="entry name" value="MFS_dom"/>
</dbReference>
<comment type="caution">
    <text evidence="7">The sequence shown here is derived from an EMBL/GenBank/DDBJ whole genome shotgun (WGS) entry which is preliminary data.</text>
</comment>
<keyword evidence="8" id="KW-1185">Reference proteome</keyword>
<gene>
    <name evidence="7" type="ORF">A8L45_15185</name>
</gene>
<dbReference type="EMBL" id="LYBM01000029">
    <property type="protein sequence ID" value="ODA31833.1"/>
    <property type="molecule type" value="Genomic_DNA"/>
</dbReference>
<dbReference type="NCBIfam" id="NF008654">
    <property type="entry name" value="PRK11652.1"/>
    <property type="match status" value="1"/>
</dbReference>
<reference evidence="7 8" key="1">
    <citation type="submission" date="2016-05" db="EMBL/GenBank/DDBJ databases">
        <title>Genomic Taxonomy of the Vibrionaceae.</title>
        <authorList>
            <person name="Gomez-Gil B."/>
            <person name="Enciso-Ibarra J."/>
        </authorList>
    </citation>
    <scope>NUCLEOTIDE SEQUENCE [LARGE SCALE GENOMIC DNA]</scope>
    <source>
        <strain evidence="7 8">CAIM 1920</strain>
    </source>
</reference>
<feature type="transmembrane region" description="Helical" evidence="5">
    <location>
        <begin position="139"/>
        <end position="160"/>
    </location>
</feature>
<feature type="transmembrane region" description="Helical" evidence="5">
    <location>
        <begin position="306"/>
        <end position="329"/>
    </location>
</feature>
<evidence type="ECO:0000256" key="3">
    <source>
        <dbReference type="ARBA" id="ARBA00022989"/>
    </source>
</evidence>
<dbReference type="Gene3D" id="1.20.1720.10">
    <property type="entry name" value="Multidrug resistance protein D"/>
    <property type="match status" value="1"/>
</dbReference>
<evidence type="ECO:0000313" key="8">
    <source>
        <dbReference type="Proteomes" id="UP000094936"/>
    </source>
</evidence>
<feature type="transmembrane region" description="Helical" evidence="5">
    <location>
        <begin position="46"/>
        <end position="64"/>
    </location>
</feature>
<dbReference type="GO" id="GO:0005886">
    <property type="term" value="C:plasma membrane"/>
    <property type="evidence" value="ECO:0007669"/>
    <property type="project" value="TreeGrafter"/>
</dbReference>
<proteinExistence type="predicted"/>
<dbReference type="CDD" id="cd17320">
    <property type="entry name" value="MFS_MdfA_MDR_like"/>
    <property type="match status" value="1"/>
</dbReference>
<feature type="transmembrane region" description="Helical" evidence="5">
    <location>
        <begin position="341"/>
        <end position="361"/>
    </location>
</feature>
<dbReference type="RefSeq" id="WP_068903757.1">
    <property type="nucleotide sequence ID" value="NZ_JBHUIF010000004.1"/>
</dbReference>
<dbReference type="SUPFAM" id="SSF103473">
    <property type="entry name" value="MFS general substrate transporter"/>
    <property type="match status" value="1"/>
</dbReference>
<evidence type="ECO:0000256" key="2">
    <source>
        <dbReference type="ARBA" id="ARBA00022692"/>
    </source>
</evidence>
<accession>A0A1C3EF34</accession>
<dbReference type="Pfam" id="PF07690">
    <property type="entry name" value="MFS_1"/>
    <property type="match status" value="1"/>
</dbReference>
<organism evidence="7 8">
    <name type="scientific">Veronia pacifica</name>
    <dbReference type="NCBI Taxonomy" id="1080227"/>
    <lineage>
        <taxon>Bacteria</taxon>
        <taxon>Pseudomonadati</taxon>
        <taxon>Pseudomonadota</taxon>
        <taxon>Gammaproteobacteria</taxon>
        <taxon>Vibrionales</taxon>
        <taxon>Vibrionaceae</taxon>
        <taxon>Veronia</taxon>
    </lineage>
</organism>
<dbReference type="InterPro" id="IPR036259">
    <property type="entry name" value="MFS_trans_sf"/>
</dbReference>
<feature type="domain" description="Major facilitator superfamily (MFS) profile" evidence="6">
    <location>
        <begin position="10"/>
        <end position="395"/>
    </location>
</feature>
<evidence type="ECO:0000313" key="7">
    <source>
        <dbReference type="EMBL" id="ODA31833.1"/>
    </source>
</evidence>
<comment type="subcellular location">
    <subcellularLocation>
        <location evidence="1">Membrane</location>
        <topology evidence="1">Multi-pass membrane protein</topology>
    </subcellularLocation>
</comment>
<feature type="transmembrane region" description="Helical" evidence="5">
    <location>
        <begin position="215"/>
        <end position="238"/>
    </location>
</feature>